<evidence type="ECO:0000256" key="1">
    <source>
        <dbReference type="ARBA" id="ARBA00000443"/>
    </source>
</evidence>
<dbReference type="Pfam" id="PF02880">
    <property type="entry name" value="PGM_PMM_III"/>
    <property type="match status" value="1"/>
</dbReference>
<organism evidence="8 9">
    <name type="scientific">Populus tomentosa</name>
    <name type="common">Chinese white poplar</name>
    <dbReference type="NCBI Taxonomy" id="118781"/>
    <lineage>
        <taxon>Eukaryota</taxon>
        <taxon>Viridiplantae</taxon>
        <taxon>Streptophyta</taxon>
        <taxon>Embryophyta</taxon>
        <taxon>Tracheophyta</taxon>
        <taxon>Spermatophyta</taxon>
        <taxon>Magnoliopsida</taxon>
        <taxon>eudicotyledons</taxon>
        <taxon>Gunneridae</taxon>
        <taxon>Pentapetalae</taxon>
        <taxon>rosids</taxon>
        <taxon>fabids</taxon>
        <taxon>Malpighiales</taxon>
        <taxon>Salicaceae</taxon>
        <taxon>Saliceae</taxon>
        <taxon>Populus</taxon>
    </lineage>
</organism>
<feature type="domain" description="Alpha-D-phosphohexomutase alpha/beta/alpha" evidence="7">
    <location>
        <begin position="374"/>
        <end position="482"/>
    </location>
</feature>
<gene>
    <name evidence="8" type="ORF">POTOM_029245</name>
</gene>
<dbReference type="Pfam" id="PF02879">
    <property type="entry name" value="PGM_PMM_II"/>
    <property type="match status" value="1"/>
</dbReference>
<keyword evidence="9" id="KW-1185">Reference proteome</keyword>
<dbReference type="Pfam" id="PF02878">
    <property type="entry name" value="PGM_PMM_I"/>
    <property type="match status" value="1"/>
</dbReference>
<dbReference type="PANTHER" id="PTHR42946:SF1">
    <property type="entry name" value="PHOSPHOGLUCOMUTASE (ALPHA-D-GLUCOSE-1,6-BISPHOSPHATE-DEPENDENT)"/>
    <property type="match status" value="1"/>
</dbReference>
<dbReference type="EMBL" id="JAAWWB010000015">
    <property type="protein sequence ID" value="KAG6765221.1"/>
    <property type="molecule type" value="Genomic_DNA"/>
</dbReference>
<evidence type="ECO:0000256" key="2">
    <source>
        <dbReference type="ARBA" id="ARBA00001946"/>
    </source>
</evidence>
<protein>
    <recommendedName>
        <fullName evidence="3">phosphoglucomutase (alpha-D-glucose-1,6-bisphosphate-dependent)</fullName>
        <ecNumber evidence="3">5.4.2.2</ecNumber>
    </recommendedName>
</protein>
<accession>A0A8X7Z9P0</accession>
<evidence type="ECO:0000259" key="6">
    <source>
        <dbReference type="Pfam" id="PF02879"/>
    </source>
</evidence>
<dbReference type="InterPro" id="IPR005846">
    <property type="entry name" value="A-D-PHexomutase_a/b/a-III"/>
</dbReference>
<dbReference type="PANTHER" id="PTHR42946">
    <property type="entry name" value="PHOSPHOHEXOSE MUTASE"/>
    <property type="match status" value="1"/>
</dbReference>
<evidence type="ECO:0000256" key="3">
    <source>
        <dbReference type="ARBA" id="ARBA00012728"/>
    </source>
</evidence>
<dbReference type="FunFam" id="3.40.120.10:FF:000022">
    <property type="entry name" value="phosphomannomutase/phosphoglucomutase isoform X1"/>
    <property type="match status" value="1"/>
</dbReference>
<comment type="caution">
    <text evidence="8">The sequence shown here is derived from an EMBL/GenBank/DDBJ whole genome shotgun (WGS) entry which is preliminary data.</text>
</comment>
<evidence type="ECO:0000313" key="8">
    <source>
        <dbReference type="EMBL" id="KAG6765221.1"/>
    </source>
</evidence>
<dbReference type="GO" id="GO:0005975">
    <property type="term" value="P:carbohydrate metabolic process"/>
    <property type="evidence" value="ECO:0007669"/>
    <property type="project" value="InterPro"/>
</dbReference>
<dbReference type="InterPro" id="IPR005844">
    <property type="entry name" value="A-D-PHexomutase_a/b/a-I"/>
</dbReference>
<evidence type="ECO:0000256" key="4">
    <source>
        <dbReference type="ARBA" id="ARBA00022553"/>
    </source>
</evidence>
<name>A0A8X7Z9P0_POPTO</name>
<comment type="catalytic activity">
    <reaction evidence="1">
        <text>alpha-D-glucose 1-phosphate = alpha-D-glucose 6-phosphate</text>
        <dbReference type="Rhea" id="RHEA:23536"/>
        <dbReference type="ChEBI" id="CHEBI:58225"/>
        <dbReference type="ChEBI" id="CHEBI:58601"/>
        <dbReference type="EC" id="5.4.2.2"/>
    </reaction>
</comment>
<comment type="cofactor">
    <cofactor evidence="2">
        <name>Mg(2+)</name>
        <dbReference type="ChEBI" id="CHEBI:18420"/>
    </cofactor>
</comment>
<dbReference type="FunFam" id="3.40.120.10:FF:000014">
    <property type="entry name" value="Phosphomannomutase/phosphoglucomutase isoform B"/>
    <property type="match status" value="1"/>
</dbReference>
<dbReference type="GO" id="GO:0004614">
    <property type="term" value="F:phosphoglucomutase activity"/>
    <property type="evidence" value="ECO:0007669"/>
    <property type="project" value="UniProtKB-EC"/>
</dbReference>
<evidence type="ECO:0000259" key="7">
    <source>
        <dbReference type="Pfam" id="PF02880"/>
    </source>
</evidence>
<dbReference type="AlphaFoldDB" id="A0A8X7Z9P0"/>
<proteinExistence type="predicted"/>
<sequence length="617" mass="66765">MAVCEKIVENVIVAKNRVLTTNQYNQRDCCSAAAPYNHRNFLSFHGGKKLSFSQVDHCMKILVSFDRVLSAPSTTAVPYLEKVDFMKLQNGSDIRGVAVAGVEGEPVTLTEPVTEAIAAAFSAWLLEMKRADASKPLRVSVGHDSRISAQVLQDAVSQGIAGAGLDVVQYGLASTPAMFNSTLTEDEAFLCPVDGAIMITASHLPYNRNGFKFFTNAGGLGKADIKIILERAADIYKSFTDQGLMKSKRKASESIKRLDYMTVYTSDLVKAVRKAAENIEKPLEGFHIVVDAGNGAGGFFAEKVLQPLGAITSGSQFLEPDGMFPNHIPNPEDKTAMKAITQAVLENKADLGIIFDTDVDRSAAVDSIGCEFNRNRLIALMSAIVLEEHPGTTIVTDSVTSDGLTTFIEKKLGGKHHRFKRGYKNVIDEAVRLGVSDLLFNSVGEESHLAIETSGHGALRENHWLDDGAYLMVKVLNKLASARASGIAGGSKVLTDLVEGLQEPGVAVELRLKIDQNHPDLKGGSFREYGEAVLQLLENHIESDPKLQKAPVNYEGVRASGFGGWFLLRLSLHDPVLPLNIEATSHEDAVKLGLAVSSAVKEFHALDTSALDKFIQT</sequence>
<dbReference type="EC" id="5.4.2.2" evidence="3"/>
<reference evidence="8" key="1">
    <citation type="journal article" date="2020" name="bioRxiv">
        <title>Hybrid origin of Populus tomentosa Carr. identified through genome sequencing and phylogenomic analysis.</title>
        <authorList>
            <person name="An X."/>
            <person name="Gao K."/>
            <person name="Chen Z."/>
            <person name="Li J."/>
            <person name="Yang X."/>
            <person name="Yang X."/>
            <person name="Zhou J."/>
            <person name="Guo T."/>
            <person name="Zhao T."/>
            <person name="Huang S."/>
            <person name="Miao D."/>
            <person name="Khan W.U."/>
            <person name="Rao P."/>
            <person name="Ye M."/>
            <person name="Lei B."/>
            <person name="Liao W."/>
            <person name="Wang J."/>
            <person name="Ji L."/>
            <person name="Li Y."/>
            <person name="Guo B."/>
            <person name="Mustafa N.S."/>
            <person name="Li S."/>
            <person name="Yun Q."/>
            <person name="Keller S.R."/>
            <person name="Mao J."/>
            <person name="Zhang R."/>
            <person name="Strauss S.H."/>
        </authorList>
    </citation>
    <scope>NUCLEOTIDE SEQUENCE</scope>
    <source>
        <strain evidence="8">GM15</strain>
        <tissue evidence="8">Leaf</tissue>
    </source>
</reference>
<evidence type="ECO:0000259" key="5">
    <source>
        <dbReference type="Pfam" id="PF02878"/>
    </source>
</evidence>
<dbReference type="InterPro" id="IPR005845">
    <property type="entry name" value="A-D-PHexomutase_a/b/a-II"/>
</dbReference>
<dbReference type="OrthoDB" id="1743979at2759"/>
<feature type="domain" description="Alpha-D-phosphohexomutase alpha/beta/alpha" evidence="6">
    <location>
        <begin position="266"/>
        <end position="367"/>
    </location>
</feature>
<dbReference type="FunFam" id="3.40.120.10:FF:000010">
    <property type="entry name" value="phosphomannomutase/phosphoglucomutase isoform X1"/>
    <property type="match status" value="1"/>
</dbReference>
<evidence type="ECO:0000313" key="9">
    <source>
        <dbReference type="Proteomes" id="UP000886885"/>
    </source>
</evidence>
<dbReference type="GO" id="GO:0004615">
    <property type="term" value="F:phosphomannomutase activity"/>
    <property type="evidence" value="ECO:0007669"/>
    <property type="project" value="TreeGrafter"/>
</dbReference>
<dbReference type="InterPro" id="IPR050060">
    <property type="entry name" value="Phosphoglucosamine_mutase"/>
</dbReference>
<dbReference type="Proteomes" id="UP000886885">
    <property type="component" value="Chromosome 8A"/>
</dbReference>
<feature type="domain" description="Alpha-D-phosphohexomutase alpha/beta/alpha" evidence="5">
    <location>
        <begin position="90"/>
        <end position="233"/>
    </location>
</feature>
<dbReference type="CDD" id="cd03089">
    <property type="entry name" value="PMM_PGM"/>
    <property type="match status" value="1"/>
</dbReference>
<keyword evidence="4" id="KW-0597">Phosphoprotein</keyword>
<dbReference type="GO" id="GO:0009570">
    <property type="term" value="C:chloroplast stroma"/>
    <property type="evidence" value="ECO:0007669"/>
    <property type="project" value="TreeGrafter"/>
</dbReference>